<evidence type="ECO:0000313" key="1">
    <source>
        <dbReference type="EMBL" id="KAK2580826.1"/>
    </source>
</evidence>
<evidence type="ECO:0000313" key="2">
    <source>
        <dbReference type="Proteomes" id="UP001258017"/>
    </source>
</evidence>
<comment type="caution">
    <text evidence="1">The sequence shown here is derived from an EMBL/GenBank/DDBJ whole genome shotgun (WGS) entry which is preliminary data.</text>
</comment>
<keyword evidence="2" id="KW-1185">Reference proteome</keyword>
<proteinExistence type="predicted"/>
<dbReference type="Proteomes" id="UP001258017">
    <property type="component" value="Unassembled WGS sequence"/>
</dbReference>
<reference evidence="1" key="1">
    <citation type="submission" date="2021-08" db="EMBL/GenBank/DDBJ databases">
        <authorList>
            <person name="Misof B."/>
            <person name="Oliver O."/>
            <person name="Podsiadlowski L."/>
            <person name="Donath A."/>
            <person name="Peters R."/>
            <person name="Mayer C."/>
            <person name="Rust J."/>
            <person name="Gunkel S."/>
            <person name="Lesny P."/>
            <person name="Martin S."/>
            <person name="Oeyen J.P."/>
            <person name="Petersen M."/>
            <person name="Panagiotis P."/>
            <person name="Wilbrandt J."/>
            <person name="Tanja T."/>
        </authorList>
    </citation>
    <scope>NUCLEOTIDE SEQUENCE</scope>
    <source>
        <strain evidence="1">GBR_01_08_01A</strain>
        <tissue evidence="1">Thorax + abdomen</tissue>
    </source>
</reference>
<accession>A0AAD9RJJ4</accession>
<protein>
    <submittedName>
        <fullName evidence="1">Uncharacterized protein</fullName>
    </submittedName>
</protein>
<dbReference type="AlphaFoldDB" id="A0AAD9RJJ4"/>
<reference evidence="1" key="2">
    <citation type="journal article" date="2023" name="Commun. Biol.">
        <title>Intrasexual cuticular hydrocarbon dimorphism in a wasp sheds light on hydrocarbon biosynthesis genes in Hymenoptera.</title>
        <authorList>
            <person name="Moris V.C."/>
            <person name="Podsiadlowski L."/>
            <person name="Martin S."/>
            <person name="Oeyen J.P."/>
            <person name="Donath A."/>
            <person name="Petersen M."/>
            <person name="Wilbrandt J."/>
            <person name="Misof B."/>
            <person name="Liedtke D."/>
            <person name="Thamm M."/>
            <person name="Scheiner R."/>
            <person name="Schmitt T."/>
            <person name="Niehuis O."/>
        </authorList>
    </citation>
    <scope>NUCLEOTIDE SEQUENCE</scope>
    <source>
        <strain evidence="1">GBR_01_08_01A</strain>
    </source>
</reference>
<name>A0AAD9RJJ4_9HYME</name>
<organism evidence="1 2">
    <name type="scientific">Odynerus spinipes</name>
    <dbReference type="NCBI Taxonomy" id="1348599"/>
    <lineage>
        <taxon>Eukaryota</taxon>
        <taxon>Metazoa</taxon>
        <taxon>Ecdysozoa</taxon>
        <taxon>Arthropoda</taxon>
        <taxon>Hexapoda</taxon>
        <taxon>Insecta</taxon>
        <taxon>Pterygota</taxon>
        <taxon>Neoptera</taxon>
        <taxon>Endopterygota</taxon>
        <taxon>Hymenoptera</taxon>
        <taxon>Apocrita</taxon>
        <taxon>Aculeata</taxon>
        <taxon>Vespoidea</taxon>
        <taxon>Vespidae</taxon>
        <taxon>Eumeninae</taxon>
        <taxon>Odynerus</taxon>
    </lineage>
</organism>
<dbReference type="EMBL" id="JAIFRP010000045">
    <property type="protein sequence ID" value="KAK2580826.1"/>
    <property type="molecule type" value="Genomic_DNA"/>
</dbReference>
<gene>
    <name evidence="1" type="ORF">KPH14_005908</name>
</gene>
<sequence>MRVRGAYRVERSSKLCRPSFEVPVLFPLPPPPPPFPGIRDPSPEQSPVSALMLELQKRRKPVTKAPELTHDRYYVSRHVDREMRYDNLEEQIRYKEPCSVISYLMYMPGTVRPKRAAFSEKVFCPF</sequence>